<evidence type="ECO:0008006" key="3">
    <source>
        <dbReference type="Google" id="ProtNLM"/>
    </source>
</evidence>
<dbReference type="PANTHER" id="PTHR35317">
    <property type="entry name" value="OS04G0629600 PROTEIN"/>
    <property type="match status" value="1"/>
</dbReference>
<evidence type="ECO:0000313" key="2">
    <source>
        <dbReference type="RefSeq" id="XP_016448055.1"/>
    </source>
</evidence>
<dbReference type="PANTHER" id="PTHR35317:SF43">
    <property type="entry name" value="TRANSMEMBRANE PROTEIN"/>
    <property type="match status" value="1"/>
</dbReference>
<feature type="region of interest" description="Disordered" evidence="1">
    <location>
        <begin position="203"/>
        <end position="235"/>
    </location>
</feature>
<dbReference type="AlphaFoldDB" id="A0A1S3Y7A2"/>
<accession>A0A1S3Y7A2</accession>
<gene>
    <name evidence="2" type="primary">LOC107773123</name>
</gene>
<dbReference type="OrthoDB" id="1289465at2759"/>
<sequence length="261" mass="29827">NSSAASISANINSIPVLNGTNFKEWKENIMIVLGCMDLDLALRIEQPASLGDTSSSDEKKEMEKWERSNRMSLMIMKRAILESFRGTMNDEANAKVFLENLVKRFEQNEKAETSTLLSKLVSMRYKGKGNIREYTLEMSHLASKLKSLKLVLPEELLVYLVLISLPAHFNQFKVSYNCLKEKWTLNELISHCVQEEERIKQDKTDSAHLASSSKDTKKRKGKEVAVARPQNKQHKEPKVEITELGCFFCKGTNHMKKYCTC</sequence>
<dbReference type="RefSeq" id="XP_016448055.1">
    <property type="nucleotide sequence ID" value="XM_016592569.1"/>
</dbReference>
<organism evidence="2">
    <name type="scientific">Nicotiana tabacum</name>
    <name type="common">Common tobacco</name>
    <dbReference type="NCBI Taxonomy" id="4097"/>
    <lineage>
        <taxon>Eukaryota</taxon>
        <taxon>Viridiplantae</taxon>
        <taxon>Streptophyta</taxon>
        <taxon>Embryophyta</taxon>
        <taxon>Tracheophyta</taxon>
        <taxon>Spermatophyta</taxon>
        <taxon>Magnoliopsida</taxon>
        <taxon>eudicotyledons</taxon>
        <taxon>Gunneridae</taxon>
        <taxon>Pentapetalae</taxon>
        <taxon>asterids</taxon>
        <taxon>lamiids</taxon>
        <taxon>Solanales</taxon>
        <taxon>Solanaceae</taxon>
        <taxon>Nicotianoideae</taxon>
        <taxon>Nicotianeae</taxon>
        <taxon>Nicotiana</taxon>
    </lineage>
</organism>
<dbReference type="KEGG" id="nta:107773123"/>
<feature type="non-terminal residue" evidence="2">
    <location>
        <position position="1"/>
    </location>
</feature>
<reference evidence="2" key="1">
    <citation type="submission" date="2025-08" db="UniProtKB">
        <authorList>
            <consortium name="RefSeq"/>
        </authorList>
    </citation>
    <scope>IDENTIFICATION</scope>
</reference>
<dbReference type="OMA" id="QYFANNE"/>
<name>A0A1S3Y7A2_TOBAC</name>
<protein>
    <recommendedName>
        <fullName evidence="3">Retrovirus-related Pol polyprotein from transposon TNT 1-94</fullName>
    </recommendedName>
</protein>
<proteinExistence type="predicted"/>
<evidence type="ECO:0000256" key="1">
    <source>
        <dbReference type="SAM" id="MobiDB-lite"/>
    </source>
</evidence>
<dbReference type="PaxDb" id="4097-A0A1S3Y7A2"/>
<dbReference type="Pfam" id="PF14223">
    <property type="entry name" value="Retrotran_gag_2"/>
    <property type="match status" value="1"/>
</dbReference>